<dbReference type="InterPro" id="IPR037171">
    <property type="entry name" value="NagB/RpiA_transferase-like"/>
</dbReference>
<dbReference type="Pfam" id="PF00455">
    <property type="entry name" value="DeoRC"/>
    <property type="match status" value="1"/>
</dbReference>
<dbReference type="GO" id="GO:0003700">
    <property type="term" value="F:DNA-binding transcription factor activity"/>
    <property type="evidence" value="ECO:0007669"/>
    <property type="project" value="InterPro"/>
</dbReference>
<organism evidence="5 6">
    <name type="scientific">Actinopolyspora saharensis</name>
    <dbReference type="NCBI Taxonomy" id="995062"/>
    <lineage>
        <taxon>Bacteria</taxon>
        <taxon>Bacillati</taxon>
        <taxon>Actinomycetota</taxon>
        <taxon>Actinomycetes</taxon>
        <taxon>Actinopolysporales</taxon>
        <taxon>Actinopolysporaceae</taxon>
        <taxon>Actinopolyspora</taxon>
    </lineage>
</organism>
<feature type="domain" description="HTH deoR-type" evidence="4">
    <location>
        <begin position="3"/>
        <end position="58"/>
    </location>
</feature>
<dbReference type="PANTHER" id="PTHR30363">
    <property type="entry name" value="HTH-TYPE TRANSCRIPTIONAL REGULATOR SRLR-RELATED"/>
    <property type="match status" value="1"/>
</dbReference>
<dbReference type="Gene3D" id="1.10.10.10">
    <property type="entry name" value="Winged helix-like DNA-binding domain superfamily/Winged helix DNA-binding domain"/>
    <property type="match status" value="1"/>
</dbReference>
<dbReference type="RefSeq" id="WP_092520971.1">
    <property type="nucleotide sequence ID" value="NZ_FNKO01000001.1"/>
</dbReference>
<evidence type="ECO:0000256" key="2">
    <source>
        <dbReference type="ARBA" id="ARBA00023125"/>
    </source>
</evidence>
<evidence type="ECO:0000313" key="6">
    <source>
        <dbReference type="Proteomes" id="UP000199301"/>
    </source>
</evidence>
<dbReference type="SUPFAM" id="SSF46785">
    <property type="entry name" value="Winged helix' DNA-binding domain"/>
    <property type="match status" value="1"/>
</dbReference>
<dbReference type="PROSITE" id="PS00894">
    <property type="entry name" value="HTH_DEOR_1"/>
    <property type="match status" value="1"/>
</dbReference>
<evidence type="ECO:0000313" key="5">
    <source>
        <dbReference type="EMBL" id="SDQ18972.1"/>
    </source>
</evidence>
<dbReference type="PANTHER" id="PTHR30363:SF58">
    <property type="entry name" value="REGULATORY PROTEIN, DEOR FAMILY"/>
    <property type="match status" value="1"/>
</dbReference>
<keyword evidence="2 5" id="KW-0238">DNA-binding</keyword>
<dbReference type="InterPro" id="IPR050313">
    <property type="entry name" value="Carb_Metab_HTH_regulators"/>
</dbReference>
<dbReference type="PRINTS" id="PR00037">
    <property type="entry name" value="HTHLACR"/>
</dbReference>
<evidence type="ECO:0000256" key="1">
    <source>
        <dbReference type="ARBA" id="ARBA00023015"/>
    </source>
</evidence>
<dbReference type="InterPro" id="IPR036390">
    <property type="entry name" value="WH_DNA-bd_sf"/>
</dbReference>
<keyword evidence="3" id="KW-0804">Transcription</keyword>
<dbReference type="InterPro" id="IPR018356">
    <property type="entry name" value="Tscrpt_reg_HTH_DeoR_CS"/>
</dbReference>
<dbReference type="InterPro" id="IPR036388">
    <property type="entry name" value="WH-like_DNA-bd_sf"/>
</dbReference>
<gene>
    <name evidence="5" type="ORF">SAMN04489718_0688</name>
</gene>
<protein>
    <submittedName>
        <fullName evidence="5">DNA-binding transcriptional regulator of sugar metabolism, DeoR/GlpR family</fullName>
    </submittedName>
</protein>
<dbReference type="PROSITE" id="PS51000">
    <property type="entry name" value="HTH_DEOR_2"/>
    <property type="match status" value="1"/>
</dbReference>
<sequence>MIPDERRRRLMHIVEERGSASVADLTEELGVSHMTVRRDIRVLEDSGRIISVSGGVAMPSRIALDATRQAKLGQHTREKDAIAARAAELVQPGGLIYLDAGTTMLALARALIQQVGAAQLDVVTNDLMVAFTLGEQEQARVHVLGGQLDSPNMSTHGTITAEELNQFNIDVAFVSASSFDLRGLSVPTEAKSVVKRAIVENSSRAYLATDSSKYGRVAAFKALPMASFEGLVIDSGLPDTAQERVQNLGVELLIAGSAGRSERKNP</sequence>
<keyword evidence="6" id="KW-1185">Reference proteome</keyword>
<dbReference type="InterPro" id="IPR014036">
    <property type="entry name" value="DeoR-like_C"/>
</dbReference>
<accession>A0A1H0YUV1</accession>
<dbReference type="Proteomes" id="UP000199301">
    <property type="component" value="Unassembled WGS sequence"/>
</dbReference>
<reference evidence="6" key="1">
    <citation type="submission" date="2016-10" db="EMBL/GenBank/DDBJ databases">
        <authorList>
            <person name="Varghese N."/>
            <person name="Submissions S."/>
        </authorList>
    </citation>
    <scope>NUCLEOTIDE SEQUENCE [LARGE SCALE GENOMIC DNA]</scope>
    <source>
        <strain evidence="6">DSM 45459</strain>
    </source>
</reference>
<dbReference type="Pfam" id="PF08220">
    <property type="entry name" value="HTH_DeoR"/>
    <property type="match status" value="1"/>
</dbReference>
<evidence type="ECO:0000259" key="4">
    <source>
        <dbReference type="PROSITE" id="PS51000"/>
    </source>
</evidence>
<evidence type="ECO:0000256" key="3">
    <source>
        <dbReference type="ARBA" id="ARBA00023163"/>
    </source>
</evidence>
<dbReference type="STRING" id="995062.SAMN04489718_0688"/>
<keyword evidence="1" id="KW-0805">Transcription regulation</keyword>
<dbReference type="SUPFAM" id="SSF100950">
    <property type="entry name" value="NagB/RpiA/CoA transferase-like"/>
    <property type="match status" value="1"/>
</dbReference>
<name>A0A1H0YUV1_9ACTN</name>
<dbReference type="Gene3D" id="3.40.50.1360">
    <property type="match status" value="1"/>
</dbReference>
<dbReference type="GO" id="GO:0003677">
    <property type="term" value="F:DNA binding"/>
    <property type="evidence" value="ECO:0007669"/>
    <property type="project" value="UniProtKB-KW"/>
</dbReference>
<dbReference type="SMART" id="SM01134">
    <property type="entry name" value="DeoRC"/>
    <property type="match status" value="1"/>
</dbReference>
<dbReference type="InterPro" id="IPR001034">
    <property type="entry name" value="DeoR_HTH"/>
</dbReference>
<dbReference type="SMART" id="SM00420">
    <property type="entry name" value="HTH_DEOR"/>
    <property type="match status" value="1"/>
</dbReference>
<dbReference type="AlphaFoldDB" id="A0A1H0YUV1"/>
<proteinExistence type="predicted"/>
<dbReference type="OrthoDB" id="7688673at2"/>
<dbReference type="EMBL" id="FNKO01000001">
    <property type="protein sequence ID" value="SDQ18972.1"/>
    <property type="molecule type" value="Genomic_DNA"/>
</dbReference>